<organism evidence="1 2">
    <name type="scientific">Suillus placidus</name>
    <dbReference type="NCBI Taxonomy" id="48579"/>
    <lineage>
        <taxon>Eukaryota</taxon>
        <taxon>Fungi</taxon>
        <taxon>Dikarya</taxon>
        <taxon>Basidiomycota</taxon>
        <taxon>Agaricomycotina</taxon>
        <taxon>Agaricomycetes</taxon>
        <taxon>Agaricomycetidae</taxon>
        <taxon>Boletales</taxon>
        <taxon>Suillineae</taxon>
        <taxon>Suillaceae</taxon>
        <taxon>Suillus</taxon>
    </lineage>
</organism>
<gene>
    <name evidence="1" type="ORF">EV702DRAFT_1024321</name>
</gene>
<evidence type="ECO:0000313" key="1">
    <source>
        <dbReference type="EMBL" id="KAG1780019.1"/>
    </source>
</evidence>
<sequence>MRYVLQFLKWQADWWDAHCDTAAHNEGLCAYAARQADIRRCMAGRFCHLWVPFISPESLRFFEKENKRQQLT</sequence>
<accession>A0A9P7A050</accession>
<name>A0A9P7A050_9AGAM</name>
<dbReference type="Proteomes" id="UP000714275">
    <property type="component" value="Unassembled WGS sequence"/>
</dbReference>
<dbReference type="EMBL" id="JABBWD010000010">
    <property type="protein sequence ID" value="KAG1780019.1"/>
    <property type="molecule type" value="Genomic_DNA"/>
</dbReference>
<keyword evidence="2" id="KW-1185">Reference proteome</keyword>
<protein>
    <submittedName>
        <fullName evidence="1">Uncharacterized protein</fullName>
    </submittedName>
</protein>
<dbReference type="AlphaFoldDB" id="A0A9P7A050"/>
<evidence type="ECO:0000313" key="2">
    <source>
        <dbReference type="Proteomes" id="UP000714275"/>
    </source>
</evidence>
<reference evidence="1" key="1">
    <citation type="journal article" date="2020" name="New Phytol.">
        <title>Comparative genomics reveals dynamic genome evolution in host specialist ectomycorrhizal fungi.</title>
        <authorList>
            <person name="Lofgren L.A."/>
            <person name="Nguyen N.H."/>
            <person name="Vilgalys R."/>
            <person name="Ruytinx J."/>
            <person name="Liao H.L."/>
            <person name="Branco S."/>
            <person name="Kuo A."/>
            <person name="LaButti K."/>
            <person name="Lipzen A."/>
            <person name="Andreopoulos W."/>
            <person name="Pangilinan J."/>
            <person name="Riley R."/>
            <person name="Hundley H."/>
            <person name="Na H."/>
            <person name="Barry K."/>
            <person name="Grigoriev I.V."/>
            <person name="Stajich J.E."/>
            <person name="Kennedy P.G."/>
        </authorList>
    </citation>
    <scope>NUCLEOTIDE SEQUENCE</scope>
    <source>
        <strain evidence="1">DOB743</strain>
    </source>
</reference>
<proteinExistence type="predicted"/>
<dbReference type="OrthoDB" id="2618192at2759"/>
<comment type="caution">
    <text evidence="1">The sequence shown here is derived from an EMBL/GenBank/DDBJ whole genome shotgun (WGS) entry which is preliminary data.</text>
</comment>